<dbReference type="PROSITE" id="PS01096">
    <property type="entry name" value="PPIC_PPIASE_1"/>
    <property type="match status" value="1"/>
</dbReference>
<dbReference type="GO" id="GO:0003755">
    <property type="term" value="F:peptidyl-prolyl cis-trans isomerase activity"/>
    <property type="evidence" value="ECO:0007669"/>
    <property type="project" value="InterPro"/>
</dbReference>
<feature type="domain" description="PpiC" evidence="1">
    <location>
        <begin position="159"/>
        <end position="249"/>
    </location>
</feature>
<protein>
    <submittedName>
        <fullName evidence="2">Unannotated protein</fullName>
    </submittedName>
</protein>
<accession>A0A6J6U2R7</accession>
<dbReference type="Pfam" id="PF13145">
    <property type="entry name" value="Rotamase_2"/>
    <property type="match status" value="1"/>
</dbReference>
<reference evidence="2" key="1">
    <citation type="submission" date="2020-05" db="EMBL/GenBank/DDBJ databases">
        <authorList>
            <person name="Chiriac C."/>
            <person name="Salcher M."/>
            <person name="Ghai R."/>
            <person name="Kavagutti S V."/>
        </authorList>
    </citation>
    <scope>NUCLEOTIDE SEQUENCE</scope>
</reference>
<dbReference type="PANTHER" id="PTHR47245">
    <property type="entry name" value="PEPTIDYLPROLYL ISOMERASE"/>
    <property type="match status" value="1"/>
</dbReference>
<dbReference type="InterPro" id="IPR027304">
    <property type="entry name" value="Trigger_fact/SurA_dom_sf"/>
</dbReference>
<sequence>MTERGEGESPATAEAAFVIDDTEVSAGDIEDRVEVLEVLYGLAVPQEDAELEDFRREAARTFAATLLIGQEAAARGVAVDEAEVSEAIDRFVGELFGGDRARFESALEDGGISIDAVRDEVKLQLDGQALFELVTGGVEVSPAEVRAAYDAEPVAWAVPPRRRLAAIVTADPATARRALDEVEASGDFAAAARRFTLDDATRDQGGLLGTLTRAQLDRPFATAAFDAPVGGYFGPVRTDRGWYVGHVVRAFPPLRSFGQVREAVEQSLVGQRSLLVWESFVEEQLAAADVRYEPAYEPRPDDGTGTLIPGGP</sequence>
<dbReference type="AlphaFoldDB" id="A0A6J6U2R7"/>
<dbReference type="InterPro" id="IPR046357">
    <property type="entry name" value="PPIase_dom_sf"/>
</dbReference>
<dbReference type="SUPFAM" id="SSF109998">
    <property type="entry name" value="Triger factor/SurA peptide-binding domain-like"/>
    <property type="match status" value="1"/>
</dbReference>
<dbReference type="EMBL" id="CAEZYQ010000016">
    <property type="protein sequence ID" value="CAB4753605.1"/>
    <property type="molecule type" value="Genomic_DNA"/>
</dbReference>
<dbReference type="InterPro" id="IPR000297">
    <property type="entry name" value="PPIase_PpiC"/>
</dbReference>
<proteinExistence type="predicted"/>
<dbReference type="Gene3D" id="3.10.50.40">
    <property type="match status" value="1"/>
</dbReference>
<gene>
    <name evidence="2" type="ORF">UFOPK2761_02144</name>
</gene>
<organism evidence="2">
    <name type="scientific">freshwater metagenome</name>
    <dbReference type="NCBI Taxonomy" id="449393"/>
    <lineage>
        <taxon>unclassified sequences</taxon>
        <taxon>metagenomes</taxon>
        <taxon>ecological metagenomes</taxon>
    </lineage>
</organism>
<dbReference type="SUPFAM" id="SSF54534">
    <property type="entry name" value="FKBP-like"/>
    <property type="match status" value="1"/>
</dbReference>
<name>A0A6J6U2R7_9ZZZZ</name>
<dbReference type="Gene3D" id="1.10.4030.10">
    <property type="entry name" value="Porin chaperone SurA, peptide-binding domain"/>
    <property type="match status" value="1"/>
</dbReference>
<dbReference type="InterPro" id="IPR023058">
    <property type="entry name" value="PPIase_PpiC_CS"/>
</dbReference>
<dbReference type="PROSITE" id="PS50198">
    <property type="entry name" value="PPIC_PPIASE_2"/>
    <property type="match status" value="1"/>
</dbReference>
<dbReference type="PANTHER" id="PTHR47245:SF2">
    <property type="entry name" value="PEPTIDYL-PROLYL CIS-TRANS ISOMERASE HP_0175-RELATED"/>
    <property type="match status" value="1"/>
</dbReference>
<dbReference type="InterPro" id="IPR050245">
    <property type="entry name" value="PrsA_foldase"/>
</dbReference>
<evidence type="ECO:0000313" key="2">
    <source>
        <dbReference type="EMBL" id="CAB4753605.1"/>
    </source>
</evidence>
<evidence type="ECO:0000259" key="1">
    <source>
        <dbReference type="PROSITE" id="PS50198"/>
    </source>
</evidence>